<name>A0A644UAA3_9ZZZZ</name>
<dbReference type="InterPro" id="IPR000644">
    <property type="entry name" value="CBS_dom"/>
</dbReference>
<evidence type="ECO:0000256" key="1">
    <source>
        <dbReference type="ARBA" id="ARBA00008165"/>
    </source>
</evidence>
<dbReference type="CDD" id="cd05014">
    <property type="entry name" value="SIS_Kpsf"/>
    <property type="match status" value="1"/>
</dbReference>
<keyword evidence="3" id="KW-0129">CBS domain</keyword>
<evidence type="ECO:0000256" key="3">
    <source>
        <dbReference type="ARBA" id="ARBA00023122"/>
    </source>
</evidence>
<feature type="domain" description="SIS" evidence="5">
    <location>
        <begin position="108"/>
        <end position="251"/>
    </location>
</feature>
<sequence>MKYTHKMGQPARSQLVPGSNRCLNLFNPVTAHEISSSTTTGFLLFNPDLKVQSALPECCIFVRLYHIKIPLPLKTADQIRQIALRTIAEEAAAIGQLGNYLTDDFIRSVELILACTGRVIVTGIGKSANIGAKLVSTFNSTGTPASFMHAADAIHGDLGMIRAGDVIICLSKSGDTPEIKVLIPLLKLMGNKLIAIVGNTESYLAGNADLVINSTVSREACPNNLAPTASTTAQLVMGDALAVALLECRGFTRQDFARYHPGGALGKRLYLRVADLYKYNEKPEVQAGDNMRAVLLEISSKRLGATAVLIGSKLAGIITDGDIRRMLHRETPVENLKAADIMTRDPLTVDAEILVADALDIMRKNNITQMLVMENNEYAGVIHLHDILKEGII</sequence>
<keyword evidence="2" id="KW-0677">Repeat</keyword>
<dbReference type="Pfam" id="PF00571">
    <property type="entry name" value="CBS"/>
    <property type="match status" value="1"/>
</dbReference>
<accession>A0A644UAA3</accession>
<dbReference type="AlphaFoldDB" id="A0A644UAA3"/>
<dbReference type="PANTHER" id="PTHR42745">
    <property type="match status" value="1"/>
</dbReference>
<comment type="similarity">
    <text evidence="1">Belongs to the SIS family. GutQ/KpsF subfamily.</text>
</comment>
<feature type="domain" description="CBS" evidence="4">
    <location>
        <begin position="342"/>
        <end position="393"/>
    </location>
</feature>
<dbReference type="SMART" id="SM00116">
    <property type="entry name" value="CBS"/>
    <property type="match status" value="2"/>
</dbReference>
<dbReference type="PROSITE" id="PS51371">
    <property type="entry name" value="CBS"/>
    <property type="match status" value="1"/>
</dbReference>
<comment type="caution">
    <text evidence="6">The sequence shown here is derived from an EMBL/GenBank/DDBJ whole genome shotgun (WGS) entry which is preliminary data.</text>
</comment>
<evidence type="ECO:0000313" key="6">
    <source>
        <dbReference type="EMBL" id="MPL75794.1"/>
    </source>
</evidence>
<dbReference type="InterPro" id="IPR001347">
    <property type="entry name" value="SIS_dom"/>
</dbReference>
<dbReference type="NCBIfam" id="TIGR00393">
    <property type="entry name" value="kpsF"/>
    <property type="match status" value="1"/>
</dbReference>
<dbReference type="SUPFAM" id="SSF53697">
    <property type="entry name" value="SIS domain"/>
    <property type="match status" value="1"/>
</dbReference>
<organism evidence="6">
    <name type="scientific">bioreactor metagenome</name>
    <dbReference type="NCBI Taxonomy" id="1076179"/>
    <lineage>
        <taxon>unclassified sequences</taxon>
        <taxon>metagenomes</taxon>
        <taxon>ecological metagenomes</taxon>
    </lineage>
</organism>
<evidence type="ECO:0000259" key="4">
    <source>
        <dbReference type="PROSITE" id="PS51371"/>
    </source>
</evidence>
<dbReference type="FunFam" id="3.40.50.10490:FF:000011">
    <property type="entry name" value="Arabinose 5-phosphate isomerase"/>
    <property type="match status" value="1"/>
</dbReference>
<proteinExistence type="inferred from homology"/>
<dbReference type="PANTHER" id="PTHR42745:SF1">
    <property type="entry name" value="ARABINOSE 5-PHOSPHATE ISOMERASE KDSD"/>
    <property type="match status" value="1"/>
</dbReference>
<dbReference type="Gene3D" id="3.40.50.10490">
    <property type="entry name" value="Glucose-6-phosphate isomerase like protein, domain 1"/>
    <property type="match status" value="1"/>
</dbReference>
<dbReference type="Pfam" id="PF01380">
    <property type="entry name" value="SIS"/>
    <property type="match status" value="1"/>
</dbReference>
<reference evidence="6" key="1">
    <citation type="submission" date="2019-08" db="EMBL/GenBank/DDBJ databases">
        <authorList>
            <person name="Kucharzyk K."/>
            <person name="Murdoch R.W."/>
            <person name="Higgins S."/>
            <person name="Loffler F."/>
        </authorList>
    </citation>
    <scope>NUCLEOTIDE SEQUENCE</scope>
</reference>
<dbReference type="CDD" id="cd04604">
    <property type="entry name" value="CBS_pair_SIS_assoc"/>
    <property type="match status" value="1"/>
</dbReference>
<dbReference type="InterPro" id="IPR046348">
    <property type="entry name" value="SIS_dom_sf"/>
</dbReference>
<dbReference type="GO" id="GO:0005975">
    <property type="term" value="P:carbohydrate metabolic process"/>
    <property type="evidence" value="ECO:0007669"/>
    <property type="project" value="InterPro"/>
</dbReference>
<dbReference type="EMBL" id="VSSQ01000091">
    <property type="protein sequence ID" value="MPL75794.1"/>
    <property type="molecule type" value="Genomic_DNA"/>
</dbReference>
<dbReference type="Gene3D" id="3.10.580.10">
    <property type="entry name" value="CBS-domain"/>
    <property type="match status" value="1"/>
</dbReference>
<dbReference type="GO" id="GO:0016853">
    <property type="term" value="F:isomerase activity"/>
    <property type="evidence" value="ECO:0007669"/>
    <property type="project" value="InterPro"/>
</dbReference>
<dbReference type="InterPro" id="IPR046342">
    <property type="entry name" value="CBS_dom_sf"/>
</dbReference>
<dbReference type="InterPro" id="IPR035474">
    <property type="entry name" value="SIS_Kpsf"/>
</dbReference>
<dbReference type="GO" id="GO:0097367">
    <property type="term" value="F:carbohydrate derivative binding"/>
    <property type="evidence" value="ECO:0007669"/>
    <property type="project" value="InterPro"/>
</dbReference>
<gene>
    <name evidence="6" type="ORF">SDC9_21625</name>
</gene>
<dbReference type="InterPro" id="IPR050986">
    <property type="entry name" value="GutQ/KpsF_isomerases"/>
</dbReference>
<protein>
    <recommendedName>
        <fullName evidence="7">Arabinose-5-phosphate isomerase</fullName>
    </recommendedName>
</protein>
<dbReference type="GO" id="GO:1901135">
    <property type="term" value="P:carbohydrate derivative metabolic process"/>
    <property type="evidence" value="ECO:0007669"/>
    <property type="project" value="InterPro"/>
</dbReference>
<evidence type="ECO:0000259" key="5">
    <source>
        <dbReference type="PROSITE" id="PS51464"/>
    </source>
</evidence>
<evidence type="ECO:0008006" key="7">
    <source>
        <dbReference type="Google" id="ProtNLM"/>
    </source>
</evidence>
<dbReference type="PROSITE" id="PS51464">
    <property type="entry name" value="SIS"/>
    <property type="match status" value="1"/>
</dbReference>
<dbReference type="InterPro" id="IPR004800">
    <property type="entry name" value="KdsD/KpsF-type"/>
</dbReference>
<evidence type="ECO:0000256" key="2">
    <source>
        <dbReference type="ARBA" id="ARBA00022737"/>
    </source>
</evidence>